<gene>
    <name evidence="3" type="ORF">O181_082542</name>
</gene>
<dbReference type="GO" id="GO:0005634">
    <property type="term" value="C:nucleus"/>
    <property type="evidence" value="ECO:0007669"/>
    <property type="project" value="UniProtKB-ARBA"/>
</dbReference>
<dbReference type="InterPro" id="IPR001584">
    <property type="entry name" value="Integrase_cat-core"/>
</dbReference>
<reference evidence="3" key="1">
    <citation type="submission" date="2021-03" db="EMBL/GenBank/DDBJ databases">
        <title>Draft genome sequence of rust myrtle Austropuccinia psidii MF-1, a brazilian biotype.</title>
        <authorList>
            <person name="Quecine M.C."/>
            <person name="Pachon D.M.R."/>
            <person name="Bonatelli M.L."/>
            <person name="Correr F.H."/>
            <person name="Franceschini L.M."/>
            <person name="Leite T.F."/>
            <person name="Margarido G.R.A."/>
            <person name="Almeida C.A."/>
            <person name="Ferrarezi J.A."/>
            <person name="Labate C.A."/>
        </authorList>
    </citation>
    <scope>NUCLEOTIDE SEQUENCE</scope>
    <source>
        <strain evidence="3">MF-1</strain>
    </source>
</reference>
<dbReference type="InterPro" id="IPR050951">
    <property type="entry name" value="Retrovirus_Pol_polyprotein"/>
</dbReference>
<dbReference type="InterPro" id="IPR036397">
    <property type="entry name" value="RNaseH_sf"/>
</dbReference>
<proteinExistence type="predicted"/>
<dbReference type="InterPro" id="IPR012337">
    <property type="entry name" value="RNaseH-like_sf"/>
</dbReference>
<dbReference type="GO" id="GO:0003723">
    <property type="term" value="F:RNA binding"/>
    <property type="evidence" value="ECO:0007669"/>
    <property type="project" value="UniProtKB-KW"/>
</dbReference>
<comment type="caution">
    <text evidence="3">The sequence shown here is derived from an EMBL/GenBank/DDBJ whole genome shotgun (WGS) entry which is preliminary data.</text>
</comment>
<evidence type="ECO:0000256" key="1">
    <source>
        <dbReference type="ARBA" id="ARBA00022884"/>
    </source>
</evidence>
<dbReference type="Proteomes" id="UP000765509">
    <property type="component" value="Unassembled WGS sequence"/>
</dbReference>
<keyword evidence="1" id="KW-0694">RNA-binding</keyword>
<evidence type="ECO:0000259" key="2">
    <source>
        <dbReference type="PROSITE" id="PS50994"/>
    </source>
</evidence>
<organism evidence="3 4">
    <name type="scientific">Austropuccinia psidii MF-1</name>
    <dbReference type="NCBI Taxonomy" id="1389203"/>
    <lineage>
        <taxon>Eukaryota</taxon>
        <taxon>Fungi</taxon>
        <taxon>Dikarya</taxon>
        <taxon>Basidiomycota</taxon>
        <taxon>Pucciniomycotina</taxon>
        <taxon>Pucciniomycetes</taxon>
        <taxon>Pucciniales</taxon>
        <taxon>Sphaerophragmiaceae</taxon>
        <taxon>Austropuccinia</taxon>
    </lineage>
</organism>
<dbReference type="PANTHER" id="PTHR37984">
    <property type="entry name" value="PROTEIN CBG26694"/>
    <property type="match status" value="1"/>
</dbReference>
<dbReference type="OrthoDB" id="2273864at2759"/>
<evidence type="ECO:0000313" key="3">
    <source>
        <dbReference type="EMBL" id="MBW0542827.1"/>
    </source>
</evidence>
<dbReference type="PANTHER" id="PTHR37984:SF5">
    <property type="entry name" value="PROTEIN NYNRIN-LIKE"/>
    <property type="match status" value="1"/>
</dbReference>
<dbReference type="SUPFAM" id="SSF53098">
    <property type="entry name" value="Ribonuclease H-like"/>
    <property type="match status" value="1"/>
</dbReference>
<dbReference type="PROSITE" id="PS50994">
    <property type="entry name" value="INTEGRASE"/>
    <property type="match status" value="1"/>
</dbReference>
<accession>A0A9Q3FQM4</accession>
<sequence>MDWLASLPHGGDKSYIAFLVIVDRYRKPPIFLPWHKDYTAMDTALLIWNSIISHTGLSKNIIGDRDPKFTSALWTNLHKHLGTKFSFSTAYHPQTDGLAERMIQTLEDMIRRFRAYGWS</sequence>
<dbReference type="EMBL" id="AVOT02047519">
    <property type="protein sequence ID" value="MBW0542827.1"/>
    <property type="molecule type" value="Genomic_DNA"/>
</dbReference>
<dbReference type="Gene3D" id="3.30.420.10">
    <property type="entry name" value="Ribonuclease H-like superfamily/Ribonuclease H"/>
    <property type="match status" value="1"/>
</dbReference>
<protein>
    <recommendedName>
        <fullName evidence="2">Integrase catalytic domain-containing protein</fullName>
    </recommendedName>
</protein>
<keyword evidence="4" id="KW-1185">Reference proteome</keyword>
<name>A0A9Q3FQM4_9BASI</name>
<evidence type="ECO:0000313" key="4">
    <source>
        <dbReference type="Proteomes" id="UP000765509"/>
    </source>
</evidence>
<dbReference type="AlphaFoldDB" id="A0A9Q3FQM4"/>
<feature type="domain" description="Integrase catalytic" evidence="2">
    <location>
        <begin position="1"/>
        <end position="119"/>
    </location>
</feature>
<dbReference type="GO" id="GO:0015074">
    <property type="term" value="P:DNA integration"/>
    <property type="evidence" value="ECO:0007669"/>
    <property type="project" value="InterPro"/>
</dbReference>